<dbReference type="Pfam" id="PF08543">
    <property type="entry name" value="Phos_pyr_kin"/>
    <property type="match status" value="1"/>
</dbReference>
<dbReference type="EMBL" id="BDGG01000001">
    <property type="protein sequence ID" value="GAU90878.1"/>
    <property type="molecule type" value="Genomic_DNA"/>
</dbReference>
<evidence type="ECO:0000256" key="6">
    <source>
        <dbReference type="ARBA" id="ARBA00012104"/>
    </source>
</evidence>
<dbReference type="AlphaFoldDB" id="A0A1D1UXJ0"/>
<comment type="catalytic activity">
    <reaction evidence="14">
        <text>pyridoxal + ATP = pyridoxal 5'-phosphate + ADP + H(+)</text>
        <dbReference type="Rhea" id="RHEA:10224"/>
        <dbReference type="ChEBI" id="CHEBI:15378"/>
        <dbReference type="ChEBI" id="CHEBI:17310"/>
        <dbReference type="ChEBI" id="CHEBI:30616"/>
        <dbReference type="ChEBI" id="CHEBI:456216"/>
        <dbReference type="ChEBI" id="CHEBI:597326"/>
        <dbReference type="EC" id="2.7.1.35"/>
    </reaction>
    <physiologicalReaction direction="left-to-right" evidence="14">
        <dbReference type="Rhea" id="RHEA:10225"/>
    </physiologicalReaction>
</comment>
<feature type="domain" description="Pyridoxamine kinase/Phosphomethylpyrimidine kinase" evidence="16">
    <location>
        <begin position="447"/>
        <end position="624"/>
    </location>
</feature>
<dbReference type="InterPro" id="IPR004625">
    <property type="entry name" value="PyrdxlKinase"/>
</dbReference>
<dbReference type="PANTHER" id="PTHR10534:SF2">
    <property type="entry name" value="PYRIDOXAL KINASE"/>
    <property type="match status" value="1"/>
</dbReference>
<sequence length="663" mass="73859">MSLTNVSGCGERQSMPKSCACRGIRRCAVCKHLARSAFPPEAQLVFADARRFGDLRAATNPSSGDGQKDTSDAQPEVKFYDYCFRCQHAFPASQTTTEIQRKENSMAAAFRAYSASSVECGEEHAGDPAKTNAFPLGQIFLTSDFITAAEEQELMKQIDERFWVPSQSGRRKQDYGPKVNFKRRKVQLVKEFCGLPDYSSSLLCRMLTHPQLRDFQCVELCNLEYVPERASSIDAHIDDEWLWGERLVTINLGDDTYLTLSPLQPKAFFPIPAVRVALPRRSLFVMAGEARHQWQHAIHPEDIHSRRIAMTFRELSAEFLTGAQSDMGRAILRTAQSFTGDVVRSHPDRVLPTPSLSLHGEKSEPEESFRVLSIQSHVVSGYVGNRAAVFPLQLLGFDVDVINTVQFSNHTAYPVVGGTTLEASQLADIFAGLFANNLAETYTHLLTGFIPNQQLLQQVAVMAKKLKELNPSLVYVCDPVMGDEGQLYVAQEVLQVYKEEILPLVDIVTPNQFEMELLTGMKIGSEKEALQAMKLLYRKYKSDMTVVISSSQVSPGSLSAFGCDSESSLPFTIQVPRIDAYFTGAGDLFAALLLAWIARTKDVGLACQRSMSTLQAVLQRTLLHHQQNCPDKDSKPCFRHMELRLIQSKHDILSPKALSPFSA</sequence>
<comment type="catalytic activity">
    <reaction evidence="13">
        <text>pyridoxamine + ATP = pyridoxamine 5'-phosphate + ADP + H(+)</text>
        <dbReference type="Rhea" id="RHEA:25104"/>
        <dbReference type="ChEBI" id="CHEBI:15378"/>
        <dbReference type="ChEBI" id="CHEBI:30616"/>
        <dbReference type="ChEBI" id="CHEBI:57761"/>
        <dbReference type="ChEBI" id="CHEBI:58451"/>
        <dbReference type="ChEBI" id="CHEBI:456216"/>
        <dbReference type="EC" id="2.7.1.35"/>
    </reaction>
    <physiologicalReaction direction="left-to-right" evidence="13">
        <dbReference type="Rhea" id="RHEA:25105"/>
    </physiologicalReaction>
</comment>
<dbReference type="GO" id="GO:0009443">
    <property type="term" value="P:pyridoxal 5'-phosphate salvage"/>
    <property type="evidence" value="ECO:0007669"/>
    <property type="project" value="InterPro"/>
</dbReference>
<comment type="pathway">
    <text evidence="4">Cofactor metabolism; pyridoxal 5'-phosphate salvage; pyridoxal 5'-phosphate from pyridoxal: step 1/1.</text>
</comment>
<evidence type="ECO:0000256" key="3">
    <source>
        <dbReference type="ARBA" id="ARBA00004835"/>
    </source>
</evidence>
<evidence type="ECO:0000256" key="4">
    <source>
        <dbReference type="ARBA" id="ARBA00005210"/>
    </source>
</evidence>
<protein>
    <recommendedName>
        <fullName evidence="7">Pyridoxal kinase</fullName>
        <ecNumber evidence="6">2.7.1.35</ecNumber>
    </recommendedName>
    <alternativeName>
        <fullName evidence="12">Pyridoxine kinase</fullName>
    </alternativeName>
</protein>
<keyword evidence="8" id="KW-0808">Transferase</keyword>
<evidence type="ECO:0000256" key="8">
    <source>
        <dbReference type="ARBA" id="ARBA00022679"/>
    </source>
</evidence>
<dbReference type="OrthoDB" id="442860at2759"/>
<evidence type="ECO:0000313" key="17">
    <source>
        <dbReference type="EMBL" id="GAU90878.1"/>
    </source>
</evidence>
<keyword evidence="18" id="KW-1185">Reference proteome</keyword>
<evidence type="ECO:0000256" key="1">
    <source>
        <dbReference type="ARBA" id="ARBA00001954"/>
    </source>
</evidence>
<evidence type="ECO:0000259" key="16">
    <source>
        <dbReference type="Pfam" id="PF08543"/>
    </source>
</evidence>
<comment type="cofactor">
    <cofactor evidence="1">
        <name>Fe(2+)</name>
        <dbReference type="ChEBI" id="CHEBI:29033"/>
    </cofactor>
</comment>
<dbReference type="SUPFAM" id="SSF53613">
    <property type="entry name" value="Ribokinase-like"/>
    <property type="match status" value="1"/>
</dbReference>
<evidence type="ECO:0000256" key="12">
    <source>
        <dbReference type="ARBA" id="ARBA00032808"/>
    </source>
</evidence>
<dbReference type="Gene3D" id="3.40.1190.20">
    <property type="match status" value="1"/>
</dbReference>
<comment type="similarity">
    <text evidence="5">Belongs to the pyridoxine kinase family.</text>
</comment>
<accession>A0A1D1UXJ0</accession>
<dbReference type="NCBIfam" id="TIGR00687">
    <property type="entry name" value="pyridox_kin"/>
    <property type="match status" value="1"/>
</dbReference>
<evidence type="ECO:0000256" key="14">
    <source>
        <dbReference type="ARBA" id="ARBA00047377"/>
    </source>
</evidence>
<dbReference type="EC" id="2.7.1.35" evidence="6"/>
<dbReference type="GO" id="GO:0008478">
    <property type="term" value="F:pyridoxal kinase activity"/>
    <property type="evidence" value="ECO:0007669"/>
    <property type="project" value="UniProtKB-EC"/>
</dbReference>
<evidence type="ECO:0000256" key="11">
    <source>
        <dbReference type="ARBA" id="ARBA00022840"/>
    </source>
</evidence>
<dbReference type="GO" id="GO:0005524">
    <property type="term" value="F:ATP binding"/>
    <property type="evidence" value="ECO:0007669"/>
    <property type="project" value="UniProtKB-KW"/>
</dbReference>
<evidence type="ECO:0000256" key="7">
    <source>
        <dbReference type="ARBA" id="ARBA00018134"/>
    </source>
</evidence>
<keyword evidence="11" id="KW-0067">ATP-binding</keyword>
<evidence type="ECO:0000256" key="9">
    <source>
        <dbReference type="ARBA" id="ARBA00022741"/>
    </source>
</evidence>
<keyword evidence="10" id="KW-0418">Kinase</keyword>
<name>A0A1D1UXJ0_RAMVA</name>
<proteinExistence type="inferred from homology"/>
<dbReference type="PANTHER" id="PTHR10534">
    <property type="entry name" value="PYRIDOXAL KINASE"/>
    <property type="match status" value="1"/>
</dbReference>
<organism evidence="17 18">
    <name type="scientific">Ramazzottius varieornatus</name>
    <name type="common">Water bear</name>
    <name type="synonym">Tardigrade</name>
    <dbReference type="NCBI Taxonomy" id="947166"/>
    <lineage>
        <taxon>Eukaryota</taxon>
        <taxon>Metazoa</taxon>
        <taxon>Ecdysozoa</taxon>
        <taxon>Tardigrada</taxon>
        <taxon>Eutardigrada</taxon>
        <taxon>Parachela</taxon>
        <taxon>Hypsibioidea</taxon>
        <taxon>Ramazzottiidae</taxon>
        <taxon>Ramazzottius</taxon>
    </lineage>
</organism>
<comment type="catalytic activity">
    <reaction evidence="15">
        <text>pyridoxine + ATP = pyridoxine 5'-phosphate + ADP + H(+)</text>
        <dbReference type="Rhea" id="RHEA:25108"/>
        <dbReference type="ChEBI" id="CHEBI:15378"/>
        <dbReference type="ChEBI" id="CHEBI:16709"/>
        <dbReference type="ChEBI" id="CHEBI:30616"/>
        <dbReference type="ChEBI" id="CHEBI:58589"/>
        <dbReference type="ChEBI" id="CHEBI:456216"/>
        <dbReference type="EC" id="2.7.1.35"/>
    </reaction>
    <physiologicalReaction direction="left-to-right" evidence="15">
        <dbReference type="Rhea" id="RHEA:25109"/>
    </physiologicalReaction>
</comment>
<dbReference type="Gene3D" id="2.60.120.590">
    <property type="entry name" value="Alpha-ketoglutarate-dependent dioxygenase AlkB-like"/>
    <property type="match status" value="1"/>
</dbReference>
<keyword evidence="9" id="KW-0547">Nucleotide-binding</keyword>
<dbReference type="UniPathway" id="UPA01068">
    <property type="reaction ID" value="UER00298"/>
</dbReference>
<dbReference type="FunFam" id="2.60.120.590:FF:000019">
    <property type="entry name" value="DNA N6-methyl adenine demethylase"/>
    <property type="match status" value="1"/>
</dbReference>
<evidence type="ECO:0000256" key="5">
    <source>
        <dbReference type="ARBA" id="ARBA00008805"/>
    </source>
</evidence>
<evidence type="ECO:0000256" key="2">
    <source>
        <dbReference type="ARBA" id="ARBA00004750"/>
    </source>
</evidence>
<reference evidence="17 18" key="1">
    <citation type="journal article" date="2016" name="Nat. Commun.">
        <title>Extremotolerant tardigrade genome and improved radiotolerance of human cultured cells by tardigrade-unique protein.</title>
        <authorList>
            <person name="Hashimoto T."/>
            <person name="Horikawa D.D."/>
            <person name="Saito Y."/>
            <person name="Kuwahara H."/>
            <person name="Kozuka-Hata H."/>
            <person name="Shin-I T."/>
            <person name="Minakuchi Y."/>
            <person name="Ohishi K."/>
            <person name="Motoyama A."/>
            <person name="Aizu T."/>
            <person name="Enomoto A."/>
            <person name="Kondo K."/>
            <person name="Tanaka S."/>
            <person name="Hara Y."/>
            <person name="Koshikawa S."/>
            <person name="Sagara H."/>
            <person name="Miura T."/>
            <person name="Yokobori S."/>
            <person name="Miyagawa K."/>
            <person name="Suzuki Y."/>
            <person name="Kubo T."/>
            <person name="Oyama M."/>
            <person name="Kohara Y."/>
            <person name="Fujiyama A."/>
            <person name="Arakawa K."/>
            <person name="Katayama T."/>
            <person name="Toyoda A."/>
            <person name="Kunieda T."/>
        </authorList>
    </citation>
    <scope>NUCLEOTIDE SEQUENCE [LARGE SCALE GENOMIC DNA]</scope>
    <source>
        <strain evidence="17 18">YOKOZUNA-1</strain>
    </source>
</reference>
<evidence type="ECO:0000313" key="18">
    <source>
        <dbReference type="Proteomes" id="UP000186922"/>
    </source>
</evidence>
<dbReference type="InterPro" id="IPR029056">
    <property type="entry name" value="Ribokinase-like"/>
</dbReference>
<dbReference type="STRING" id="947166.A0A1D1UXJ0"/>
<evidence type="ECO:0000256" key="15">
    <source>
        <dbReference type="ARBA" id="ARBA00048524"/>
    </source>
</evidence>
<comment type="caution">
    <text evidence="17">The sequence shown here is derived from an EMBL/GenBank/DDBJ whole genome shotgun (WGS) entry which is preliminary data.</text>
</comment>
<dbReference type="Proteomes" id="UP000186922">
    <property type="component" value="Unassembled WGS sequence"/>
</dbReference>
<evidence type="ECO:0000256" key="13">
    <source>
        <dbReference type="ARBA" id="ARBA00047310"/>
    </source>
</evidence>
<dbReference type="SUPFAM" id="SSF51197">
    <property type="entry name" value="Clavaminate synthase-like"/>
    <property type="match status" value="1"/>
</dbReference>
<evidence type="ECO:0000256" key="10">
    <source>
        <dbReference type="ARBA" id="ARBA00022777"/>
    </source>
</evidence>
<comment type="pathway">
    <text evidence="2">Cofactor metabolism; pyridoxal 5'-phosphate salvage; pyridoxamine 5'-phosphate from pyridoxamine: step 1/1.</text>
</comment>
<dbReference type="GO" id="GO:0005829">
    <property type="term" value="C:cytosol"/>
    <property type="evidence" value="ECO:0007669"/>
    <property type="project" value="TreeGrafter"/>
</dbReference>
<comment type="pathway">
    <text evidence="3">Cofactor metabolism; pyridoxal 5'-phosphate salvage; pyridoxine 5'-phosphate from pyridoxine: step 1/1.</text>
</comment>
<dbReference type="InterPro" id="IPR013749">
    <property type="entry name" value="PM/HMP-P_kinase-1"/>
</dbReference>
<gene>
    <name evidence="17" type="primary">RvY_03236-1</name>
    <name evidence="17" type="synonym">RvY_03236.1</name>
    <name evidence="17" type="ORF">RvY_03236</name>
</gene>
<dbReference type="InterPro" id="IPR037151">
    <property type="entry name" value="AlkB-like_sf"/>
</dbReference>
<dbReference type="CDD" id="cd01173">
    <property type="entry name" value="pyridoxal_pyridoxamine_kinase"/>
    <property type="match status" value="1"/>
</dbReference>